<keyword evidence="1" id="KW-0472">Membrane</keyword>
<evidence type="ECO:0000313" key="3">
    <source>
        <dbReference type="Proteomes" id="UP001154282"/>
    </source>
</evidence>
<dbReference type="AlphaFoldDB" id="A0AAV0P7J0"/>
<keyword evidence="3" id="KW-1185">Reference proteome</keyword>
<organism evidence="2 3">
    <name type="scientific">Linum tenue</name>
    <dbReference type="NCBI Taxonomy" id="586396"/>
    <lineage>
        <taxon>Eukaryota</taxon>
        <taxon>Viridiplantae</taxon>
        <taxon>Streptophyta</taxon>
        <taxon>Embryophyta</taxon>
        <taxon>Tracheophyta</taxon>
        <taxon>Spermatophyta</taxon>
        <taxon>Magnoliopsida</taxon>
        <taxon>eudicotyledons</taxon>
        <taxon>Gunneridae</taxon>
        <taxon>Pentapetalae</taxon>
        <taxon>rosids</taxon>
        <taxon>fabids</taxon>
        <taxon>Malpighiales</taxon>
        <taxon>Linaceae</taxon>
        <taxon>Linum</taxon>
    </lineage>
</organism>
<proteinExistence type="predicted"/>
<comment type="caution">
    <text evidence="2">The sequence shown here is derived from an EMBL/GenBank/DDBJ whole genome shotgun (WGS) entry which is preliminary data.</text>
</comment>
<dbReference type="Proteomes" id="UP001154282">
    <property type="component" value="Unassembled WGS sequence"/>
</dbReference>
<evidence type="ECO:0000313" key="2">
    <source>
        <dbReference type="EMBL" id="CAI0466326.1"/>
    </source>
</evidence>
<feature type="non-terminal residue" evidence="2">
    <location>
        <position position="1"/>
    </location>
</feature>
<evidence type="ECO:0000256" key="1">
    <source>
        <dbReference type="SAM" id="Phobius"/>
    </source>
</evidence>
<gene>
    <name evidence="2" type="ORF">LITE_LOCUS36994</name>
</gene>
<keyword evidence="1" id="KW-1133">Transmembrane helix</keyword>
<keyword evidence="1" id="KW-0812">Transmembrane</keyword>
<protein>
    <submittedName>
        <fullName evidence="2">Uncharacterized protein</fullName>
    </submittedName>
</protein>
<feature type="transmembrane region" description="Helical" evidence="1">
    <location>
        <begin position="20"/>
        <end position="39"/>
    </location>
</feature>
<accession>A0AAV0P7J0</accession>
<name>A0AAV0P7J0_9ROSI</name>
<dbReference type="EMBL" id="CAMGYJ010000008">
    <property type="protein sequence ID" value="CAI0466326.1"/>
    <property type="molecule type" value="Genomic_DNA"/>
</dbReference>
<reference evidence="2" key="1">
    <citation type="submission" date="2022-08" db="EMBL/GenBank/DDBJ databases">
        <authorList>
            <person name="Gutierrez-Valencia J."/>
        </authorList>
    </citation>
    <scope>NUCLEOTIDE SEQUENCE</scope>
</reference>
<sequence>PPSLYTIRLFSITLLSNYLTYYLLTLIHIPIFSVLSLSFNSSRWAKSEATMVGILHWHQGRPAANIIDFQQQQTCILSTLPSRGPAAAEPTRKAT</sequence>